<dbReference type="Gene3D" id="3.30.420.10">
    <property type="entry name" value="Ribonuclease H-like superfamily/Ribonuclease H"/>
    <property type="match status" value="1"/>
</dbReference>
<sequence length="132" mass="14908">MAIMYIDAAASIEPKLAAGGVLIKTDDATYEASTFLGIMDNHEAEWATFEFGIEEANRLKLNSLIVYTDSKLIADSFNKGFVKKGIYKSYFDRIQNLSQSYSMLLVSHTPRKKNKGADRLAKDRLYKERNSL</sequence>
<dbReference type="SUPFAM" id="SSF53098">
    <property type="entry name" value="Ribonuclease H-like"/>
    <property type="match status" value="1"/>
</dbReference>
<dbReference type="PANTHER" id="PTHR47723">
    <property type="entry name" value="OS05G0353850 PROTEIN"/>
    <property type="match status" value="1"/>
</dbReference>
<proteinExistence type="predicted"/>
<keyword evidence="3" id="KW-1185">Reference proteome</keyword>
<evidence type="ECO:0000313" key="3">
    <source>
        <dbReference type="Proteomes" id="UP000589351"/>
    </source>
</evidence>
<dbReference type="InterPro" id="IPR002156">
    <property type="entry name" value="RNaseH_domain"/>
</dbReference>
<dbReference type="AlphaFoldDB" id="A0A6V7RHV7"/>
<dbReference type="CDD" id="cd09279">
    <property type="entry name" value="RNase_HI_like"/>
    <property type="match status" value="1"/>
</dbReference>
<dbReference type="GO" id="GO:0003676">
    <property type="term" value="F:nucleic acid binding"/>
    <property type="evidence" value="ECO:0007669"/>
    <property type="project" value="InterPro"/>
</dbReference>
<feature type="domain" description="RNase H type-1" evidence="1">
    <location>
        <begin position="16"/>
        <end position="123"/>
    </location>
</feature>
<dbReference type="RefSeq" id="WP_185125722.1">
    <property type="nucleotide sequence ID" value="NZ_CAJEWD010000008.1"/>
</dbReference>
<organism evidence="2 3">
    <name type="scientific">Jeotgalicoccus meleagridis</name>
    <dbReference type="NCBI Taxonomy" id="2759181"/>
    <lineage>
        <taxon>Bacteria</taxon>
        <taxon>Bacillati</taxon>
        <taxon>Bacillota</taxon>
        <taxon>Bacilli</taxon>
        <taxon>Bacillales</taxon>
        <taxon>Staphylococcaceae</taxon>
        <taxon>Jeotgalicoccus</taxon>
    </lineage>
</organism>
<dbReference type="EMBL" id="CAJEWD010000008">
    <property type="protein sequence ID" value="CAD2077626.1"/>
    <property type="molecule type" value="Genomic_DNA"/>
</dbReference>
<evidence type="ECO:0000259" key="1">
    <source>
        <dbReference type="Pfam" id="PF13456"/>
    </source>
</evidence>
<dbReference type="GO" id="GO:0004523">
    <property type="term" value="F:RNA-DNA hybrid ribonuclease activity"/>
    <property type="evidence" value="ECO:0007669"/>
    <property type="project" value="InterPro"/>
</dbReference>
<dbReference type="PANTHER" id="PTHR47723:SF19">
    <property type="entry name" value="POLYNUCLEOTIDYL TRANSFERASE, RIBONUCLEASE H-LIKE SUPERFAMILY PROTEIN"/>
    <property type="match status" value="1"/>
</dbReference>
<name>A0A6V7RHV7_9STAP</name>
<dbReference type="Pfam" id="PF13456">
    <property type="entry name" value="RVT_3"/>
    <property type="match status" value="1"/>
</dbReference>
<evidence type="ECO:0000313" key="2">
    <source>
        <dbReference type="EMBL" id="CAD2077626.1"/>
    </source>
</evidence>
<protein>
    <submittedName>
        <fullName evidence="2">14.7 kDa ribonuclease H-like protein</fullName>
    </submittedName>
</protein>
<reference evidence="2 3" key="1">
    <citation type="submission" date="2020-07" db="EMBL/GenBank/DDBJ databases">
        <authorList>
            <person name="Criscuolo A."/>
        </authorList>
    </citation>
    <scope>NUCLEOTIDE SEQUENCE [LARGE SCALE GENOMIC DNA]</scope>
    <source>
        <strain evidence="2">CIP111649</strain>
    </source>
</reference>
<gene>
    <name evidence="2" type="primary">rnhA_2</name>
    <name evidence="2" type="ORF">JEODO184_01203</name>
</gene>
<dbReference type="Proteomes" id="UP000589351">
    <property type="component" value="Unassembled WGS sequence"/>
</dbReference>
<dbReference type="InterPro" id="IPR012337">
    <property type="entry name" value="RNaseH-like_sf"/>
</dbReference>
<comment type="caution">
    <text evidence="2">The sequence shown here is derived from an EMBL/GenBank/DDBJ whole genome shotgun (WGS) entry which is preliminary data.</text>
</comment>
<dbReference type="InterPro" id="IPR053151">
    <property type="entry name" value="RNase_H-like"/>
</dbReference>
<dbReference type="InterPro" id="IPR036397">
    <property type="entry name" value="RNaseH_sf"/>
</dbReference>
<accession>A0A6V7RHV7</accession>